<evidence type="ECO:0000256" key="4">
    <source>
        <dbReference type="ARBA" id="ARBA00022692"/>
    </source>
</evidence>
<sequence>MINYPLLYFCNLSSLPALALIIMTGVTFLAFGNASPDIFSTFSAIGSGSSTLAVGEVVGAASFVTSVVVGSMAIVKPFKVSRAPFLRDLIFFTGCIVFILYVVVTKKITLVQSILLLVAYAIYVTVVVFGNWKRKRVPPPQAALEDTDPEQAHVDDDPPEALESNPREGQFLNPQQEQTRPLDVPPASSGTQLVPLSRQGSTLAAFDPSYNPKSSARRCPAIVIDTAQPSNYPNGHEKRGGYAAVRRGSESSCESLPSHNGQPEHSHAQFQQALLHHLLILPDRSDPMNRPRSPIFQDPPGGSFQDSIPKTSFKQRCSLVFKDWVVPVYFPTMLSWSTKKWHSKLLAVASIPIVLVLTLTLPVVDLSEYPEEERTVVHPVESAAAEQIPDGTSIKQEDQERPYNGWCQVASMIQVVLAPVFITAVITTAAHKGHMVILGALGGGILVSVLIFLFSTEETPPRFYEALAFVGFLVAMTWIFVVANEVVGILQAYGMILGVSDAILGLTVFAMGNSLGDLVANVTIAKMGFPRMALSACFGGPLLNMLVGLGISGAYVTLKTQEDIPLEISPSLFVSLVAVLLTMLGMFVVVPRNGYVFARWWGWTLVAVYVVSMVVNVILEVKHTRPLLS</sequence>
<keyword evidence="3" id="KW-0813">Transport</keyword>
<evidence type="ECO:0000313" key="10">
    <source>
        <dbReference type="EMBL" id="KAF9956460.1"/>
    </source>
</evidence>
<gene>
    <name evidence="10" type="ORF">BGZ70_009870</name>
</gene>
<feature type="transmembrane region" description="Helical" evidence="8">
    <location>
        <begin position="490"/>
        <end position="512"/>
    </location>
</feature>
<dbReference type="InterPro" id="IPR004837">
    <property type="entry name" value="NaCa_Exmemb"/>
</dbReference>
<feature type="transmembrane region" description="Helical" evidence="8">
    <location>
        <begin position="436"/>
        <end position="454"/>
    </location>
</feature>
<evidence type="ECO:0000256" key="1">
    <source>
        <dbReference type="ARBA" id="ARBA00004141"/>
    </source>
</evidence>
<feature type="transmembrane region" description="Helical" evidence="8">
    <location>
        <begin position="7"/>
        <end position="31"/>
    </location>
</feature>
<feature type="transmembrane region" description="Helical" evidence="8">
    <location>
        <begin position="409"/>
        <end position="429"/>
    </location>
</feature>
<evidence type="ECO:0000256" key="8">
    <source>
        <dbReference type="SAM" id="Phobius"/>
    </source>
</evidence>
<dbReference type="Gene3D" id="1.20.1420.30">
    <property type="entry name" value="NCX, central ion-binding region"/>
    <property type="match status" value="2"/>
</dbReference>
<feature type="transmembrane region" description="Helical" evidence="8">
    <location>
        <begin position="532"/>
        <end position="556"/>
    </location>
</feature>
<reference evidence="10" key="1">
    <citation type="journal article" date="2020" name="Fungal Divers.">
        <title>Resolving the Mortierellaceae phylogeny through synthesis of multi-gene phylogenetics and phylogenomics.</title>
        <authorList>
            <person name="Vandepol N."/>
            <person name="Liber J."/>
            <person name="Desiro A."/>
            <person name="Na H."/>
            <person name="Kennedy M."/>
            <person name="Barry K."/>
            <person name="Grigoriev I.V."/>
            <person name="Miller A.N."/>
            <person name="O'Donnell K."/>
            <person name="Stajich J.E."/>
            <person name="Bonito G."/>
        </authorList>
    </citation>
    <scope>NUCLEOTIDE SEQUENCE</scope>
    <source>
        <strain evidence="10">CK1249</strain>
    </source>
</reference>
<dbReference type="GO" id="GO:0016020">
    <property type="term" value="C:membrane"/>
    <property type="evidence" value="ECO:0007669"/>
    <property type="project" value="UniProtKB-SubCell"/>
</dbReference>
<evidence type="ECO:0000259" key="9">
    <source>
        <dbReference type="Pfam" id="PF01699"/>
    </source>
</evidence>
<comment type="caution">
    <text evidence="10">The sequence shown here is derived from an EMBL/GenBank/DDBJ whole genome shotgun (WGS) entry which is preliminary data.</text>
</comment>
<dbReference type="Proteomes" id="UP000738359">
    <property type="component" value="Unassembled WGS sequence"/>
</dbReference>
<feature type="transmembrane region" description="Helical" evidence="8">
    <location>
        <begin position="85"/>
        <end position="104"/>
    </location>
</feature>
<dbReference type="InterPro" id="IPR051359">
    <property type="entry name" value="CaCA_antiporter"/>
</dbReference>
<dbReference type="PANTHER" id="PTHR12266">
    <property type="entry name" value="NA+/CA2+ K+ INDEPENDENT EXCHANGER"/>
    <property type="match status" value="1"/>
</dbReference>
<dbReference type="EMBL" id="JAAAHY010000838">
    <property type="protein sequence ID" value="KAF9956460.1"/>
    <property type="molecule type" value="Genomic_DNA"/>
</dbReference>
<dbReference type="PANTHER" id="PTHR12266:SF0">
    <property type="entry name" value="MITOCHONDRIAL SODIUM_CALCIUM EXCHANGER PROTEIN"/>
    <property type="match status" value="1"/>
</dbReference>
<dbReference type="AlphaFoldDB" id="A0A9P6J2H6"/>
<protein>
    <recommendedName>
        <fullName evidence="9">Sodium/calcium exchanger membrane region domain-containing protein</fullName>
    </recommendedName>
</protein>
<dbReference type="GO" id="GO:0008324">
    <property type="term" value="F:monoatomic cation transmembrane transporter activity"/>
    <property type="evidence" value="ECO:0007669"/>
    <property type="project" value="TreeGrafter"/>
</dbReference>
<feature type="transmembrane region" description="Helical" evidence="8">
    <location>
        <begin position="466"/>
        <end position="483"/>
    </location>
</feature>
<feature type="transmembrane region" description="Helical" evidence="8">
    <location>
        <begin position="568"/>
        <end position="588"/>
    </location>
</feature>
<feature type="region of interest" description="Disordered" evidence="7">
    <location>
        <begin position="227"/>
        <end position="268"/>
    </location>
</feature>
<organism evidence="10 11">
    <name type="scientific">Mortierella alpina</name>
    <name type="common">Oleaginous fungus</name>
    <name type="synonym">Mortierella renispora</name>
    <dbReference type="NCBI Taxonomy" id="64518"/>
    <lineage>
        <taxon>Eukaryota</taxon>
        <taxon>Fungi</taxon>
        <taxon>Fungi incertae sedis</taxon>
        <taxon>Mucoromycota</taxon>
        <taxon>Mortierellomycotina</taxon>
        <taxon>Mortierellomycetes</taxon>
        <taxon>Mortierellales</taxon>
        <taxon>Mortierellaceae</taxon>
        <taxon>Mortierella</taxon>
    </lineage>
</organism>
<feature type="domain" description="Sodium/calcium exchanger membrane region" evidence="9">
    <location>
        <begin position="24"/>
        <end position="128"/>
    </location>
</feature>
<feature type="domain" description="Sodium/calcium exchanger membrane region" evidence="9">
    <location>
        <begin position="468"/>
        <end position="616"/>
    </location>
</feature>
<dbReference type="GO" id="GO:0006874">
    <property type="term" value="P:intracellular calcium ion homeostasis"/>
    <property type="evidence" value="ECO:0007669"/>
    <property type="project" value="TreeGrafter"/>
</dbReference>
<keyword evidence="6 8" id="KW-0472">Membrane</keyword>
<evidence type="ECO:0000256" key="3">
    <source>
        <dbReference type="ARBA" id="ARBA00022448"/>
    </source>
</evidence>
<dbReference type="OrthoDB" id="407410at2759"/>
<dbReference type="Pfam" id="PF01699">
    <property type="entry name" value="Na_Ca_ex"/>
    <property type="match status" value="2"/>
</dbReference>
<feature type="compositionally biased region" description="Polar residues" evidence="7">
    <location>
        <begin position="250"/>
        <end position="261"/>
    </location>
</feature>
<feature type="transmembrane region" description="Helical" evidence="8">
    <location>
        <begin position="110"/>
        <end position="132"/>
    </location>
</feature>
<name>A0A9P6J2H6_MORAP</name>
<comment type="similarity">
    <text evidence="2">Belongs to the Ca(2+):cation antiporter (CaCA) (TC 2.A.19) family.</text>
</comment>
<evidence type="ECO:0000256" key="5">
    <source>
        <dbReference type="ARBA" id="ARBA00022989"/>
    </source>
</evidence>
<keyword evidence="4 8" id="KW-0812">Transmembrane</keyword>
<evidence type="ECO:0000256" key="6">
    <source>
        <dbReference type="ARBA" id="ARBA00023136"/>
    </source>
</evidence>
<evidence type="ECO:0000256" key="7">
    <source>
        <dbReference type="SAM" id="MobiDB-lite"/>
    </source>
</evidence>
<keyword evidence="5 8" id="KW-1133">Transmembrane helix</keyword>
<feature type="transmembrane region" description="Helical" evidence="8">
    <location>
        <begin position="600"/>
        <end position="619"/>
    </location>
</feature>
<dbReference type="InterPro" id="IPR044880">
    <property type="entry name" value="NCX_ion-bd_dom_sf"/>
</dbReference>
<accession>A0A9P6J2H6</accession>
<feature type="region of interest" description="Disordered" evidence="7">
    <location>
        <begin position="139"/>
        <end position="194"/>
    </location>
</feature>
<feature type="transmembrane region" description="Helical" evidence="8">
    <location>
        <begin position="51"/>
        <end position="73"/>
    </location>
</feature>
<evidence type="ECO:0000313" key="11">
    <source>
        <dbReference type="Proteomes" id="UP000738359"/>
    </source>
</evidence>
<keyword evidence="11" id="KW-1185">Reference proteome</keyword>
<evidence type="ECO:0000256" key="2">
    <source>
        <dbReference type="ARBA" id="ARBA00008170"/>
    </source>
</evidence>
<proteinExistence type="inferred from homology"/>
<comment type="subcellular location">
    <subcellularLocation>
        <location evidence="1">Membrane</location>
        <topology evidence="1">Multi-pass membrane protein</topology>
    </subcellularLocation>
</comment>